<protein>
    <submittedName>
        <fullName evidence="1">Uncharacterized protein</fullName>
    </submittedName>
</protein>
<name>A0ACC2XWL2_9TREE</name>
<organism evidence="1 2">
    <name type="scientific">Naganishia onofrii</name>
    <dbReference type="NCBI Taxonomy" id="1851511"/>
    <lineage>
        <taxon>Eukaryota</taxon>
        <taxon>Fungi</taxon>
        <taxon>Dikarya</taxon>
        <taxon>Basidiomycota</taxon>
        <taxon>Agaricomycotina</taxon>
        <taxon>Tremellomycetes</taxon>
        <taxon>Filobasidiales</taxon>
        <taxon>Filobasidiaceae</taxon>
        <taxon>Naganishia</taxon>
    </lineage>
</organism>
<comment type="caution">
    <text evidence="1">The sequence shown here is derived from an EMBL/GenBank/DDBJ whole genome shotgun (WGS) entry which is preliminary data.</text>
</comment>
<sequence>MAALPALDIHGNNTPHQPIASFSSTTPDEEKASVDFASPADSEEDLLARYYEPPDSWENKHRWDPKATWTDEELKKLTRKLDWRVTLVACICFAALQLDRGNIGNALSDGMLKDLNLTTNQYNYGQTLFYACFLAAELPSQLISKKLGSDVWIPIQMMSWSVIALSQVGLKNVHGFYATRALLGLLEGGFIADTILYLSYYFTASELSIRLGFFWVALTTTSILGSFLAAGLLAMRGTHGLEGWRWLFLVEGIITFFIGLWAYFYLPAGPTQTAGGIRGKGWFNEREEIIIVNKVIRDDPTKSDMHNRQGLTARFLFDSLWDYDLWPVYALGLTTYLAPATVNAYFSLTLKSLGFSTFQTNMLMIPQAVLFMINNLVLVFTSKRLNERLLTATLGSWWQLIFLIVIVAIPDDTGKWVKWALLSLLLSYFYQHPLLVGLVSANSGSVRTRTVASSVYNMAVQASSMIASNVYRADDKPYYHRGNRALIGVVAGNLVLFFLSKAYYVLRNRHREKIWSGMTTSEKETYLQTTTDKGNKRYVDRSL</sequence>
<dbReference type="EMBL" id="JASBWV010000001">
    <property type="protein sequence ID" value="KAJ9127740.1"/>
    <property type="molecule type" value="Genomic_DNA"/>
</dbReference>
<evidence type="ECO:0000313" key="2">
    <source>
        <dbReference type="Proteomes" id="UP001234202"/>
    </source>
</evidence>
<dbReference type="Proteomes" id="UP001234202">
    <property type="component" value="Unassembled WGS sequence"/>
</dbReference>
<evidence type="ECO:0000313" key="1">
    <source>
        <dbReference type="EMBL" id="KAJ9127740.1"/>
    </source>
</evidence>
<accession>A0ACC2XWL2</accession>
<gene>
    <name evidence="1" type="ORF">QFC24_000023</name>
</gene>
<keyword evidence="2" id="KW-1185">Reference proteome</keyword>
<reference evidence="1" key="1">
    <citation type="submission" date="2023-04" db="EMBL/GenBank/DDBJ databases">
        <title>Draft Genome sequencing of Naganishia species isolated from polar environments using Oxford Nanopore Technology.</title>
        <authorList>
            <person name="Leo P."/>
            <person name="Venkateswaran K."/>
        </authorList>
    </citation>
    <scope>NUCLEOTIDE SEQUENCE</scope>
    <source>
        <strain evidence="1">DBVPG 5303</strain>
    </source>
</reference>
<proteinExistence type="predicted"/>